<dbReference type="InterPro" id="IPR025447">
    <property type="entry name" value="DUF4192"/>
</dbReference>
<dbReference type="EMBL" id="JAAXOW010000002">
    <property type="protein sequence ID" value="NKX93192.1"/>
    <property type="molecule type" value="Genomic_DNA"/>
</dbReference>
<keyword evidence="2" id="KW-1185">Reference proteome</keyword>
<evidence type="ECO:0000313" key="1">
    <source>
        <dbReference type="EMBL" id="NKX93192.1"/>
    </source>
</evidence>
<proteinExistence type="predicted"/>
<accession>A0A9X5FDK1</accession>
<comment type="caution">
    <text evidence="1">The sequence shown here is derived from an EMBL/GenBank/DDBJ whole genome shotgun (WGS) entry which is preliminary data.</text>
</comment>
<organism evidence="1 2">
    <name type="scientific">Sanguibacter hominis ATCC BAA-789</name>
    <dbReference type="NCBI Taxonomy" id="1312740"/>
    <lineage>
        <taxon>Bacteria</taxon>
        <taxon>Bacillati</taxon>
        <taxon>Actinomycetota</taxon>
        <taxon>Actinomycetes</taxon>
        <taxon>Micrococcales</taxon>
        <taxon>Sanguibacteraceae</taxon>
        <taxon>Sanguibacter</taxon>
    </lineage>
</organism>
<dbReference type="Proteomes" id="UP000774283">
    <property type="component" value="Unassembled WGS sequence"/>
</dbReference>
<gene>
    <name evidence="1" type="ORF">HF995_07880</name>
</gene>
<sequence>MTTPKTIRATEPRELLALIPFQLGFHPTDSVVLVSLRPPRRRVGMMARADVGDLATDGMGEQLSRNLAAHLASDGAVGVVLVLYVDDLEVGLEGTAATAVGRLADAVTEAAPVEGLWAVTPSGYHHLSPGLDVVESFPIDDLAGSQVGSEMVYLGSAVAENRAALGRLPVAPASSRRTAERAAREWRARREEAGWEEESVRLWRREQRRDGGPAAAPGRPTAWGRLAAALEDVTVRDAALISLVPEADGFPDVSYGTALDDERVAWAISAIVDPTVGVPPTPEVCEPSRALLKHVASHSRDGSPGALTLLGVIAWWEGGGAEARIWIDRALEVEPGYRLALLISQALDAGMPPGWVRASRPI</sequence>
<reference evidence="1 2" key="1">
    <citation type="submission" date="2020-04" db="EMBL/GenBank/DDBJ databases">
        <title>MicrobeNet Type strains.</title>
        <authorList>
            <person name="Nicholson A.C."/>
        </authorList>
    </citation>
    <scope>NUCLEOTIDE SEQUENCE [LARGE SCALE GENOMIC DNA]</scope>
    <source>
        <strain evidence="1 2">ATCC BAA-789</strain>
    </source>
</reference>
<dbReference type="AlphaFoldDB" id="A0A9X5FDK1"/>
<evidence type="ECO:0000313" key="2">
    <source>
        <dbReference type="Proteomes" id="UP000774283"/>
    </source>
</evidence>
<protein>
    <submittedName>
        <fullName evidence="1">DUF4192 domain-containing protein</fullName>
    </submittedName>
</protein>
<dbReference type="Pfam" id="PF13830">
    <property type="entry name" value="DUF4192"/>
    <property type="match status" value="1"/>
</dbReference>
<dbReference type="RefSeq" id="WP_168447261.1">
    <property type="nucleotide sequence ID" value="NZ_JAAXOW010000002.1"/>
</dbReference>
<name>A0A9X5FDK1_9MICO</name>